<evidence type="ECO:0000256" key="1">
    <source>
        <dbReference type="SAM" id="MobiDB-lite"/>
    </source>
</evidence>
<reference evidence="2" key="1">
    <citation type="submission" date="2021-06" db="EMBL/GenBank/DDBJ databases">
        <authorList>
            <person name="Hodson N. C."/>
            <person name="Mongue J. A."/>
            <person name="Jaron S. K."/>
        </authorList>
    </citation>
    <scope>NUCLEOTIDE SEQUENCE</scope>
</reference>
<protein>
    <submittedName>
        <fullName evidence="2">Uncharacterized protein</fullName>
    </submittedName>
</protein>
<feature type="region of interest" description="Disordered" evidence="1">
    <location>
        <begin position="54"/>
        <end position="112"/>
    </location>
</feature>
<keyword evidence="3" id="KW-1185">Reference proteome</keyword>
<feature type="compositionally biased region" description="Basic and acidic residues" evidence="1">
    <location>
        <begin position="54"/>
        <end position="64"/>
    </location>
</feature>
<dbReference type="Proteomes" id="UP000708208">
    <property type="component" value="Unassembled WGS sequence"/>
</dbReference>
<evidence type="ECO:0000313" key="3">
    <source>
        <dbReference type="Proteomes" id="UP000708208"/>
    </source>
</evidence>
<feature type="compositionally biased region" description="Basic and acidic residues" evidence="1">
    <location>
        <begin position="87"/>
        <end position="112"/>
    </location>
</feature>
<accession>A0A8J2P5I4</accession>
<proteinExistence type="predicted"/>
<dbReference type="EMBL" id="CAJVCH010234543">
    <property type="protein sequence ID" value="CAG7732590.1"/>
    <property type="molecule type" value="Genomic_DNA"/>
</dbReference>
<gene>
    <name evidence="2" type="ORF">AFUS01_LOCUS21099</name>
</gene>
<comment type="caution">
    <text evidence="2">The sequence shown here is derived from an EMBL/GenBank/DDBJ whole genome shotgun (WGS) entry which is preliminary data.</text>
</comment>
<dbReference type="AlphaFoldDB" id="A0A8J2P5I4"/>
<organism evidence="2 3">
    <name type="scientific">Allacma fusca</name>
    <dbReference type="NCBI Taxonomy" id="39272"/>
    <lineage>
        <taxon>Eukaryota</taxon>
        <taxon>Metazoa</taxon>
        <taxon>Ecdysozoa</taxon>
        <taxon>Arthropoda</taxon>
        <taxon>Hexapoda</taxon>
        <taxon>Collembola</taxon>
        <taxon>Symphypleona</taxon>
        <taxon>Sminthuridae</taxon>
        <taxon>Allacma</taxon>
    </lineage>
</organism>
<name>A0A8J2P5I4_9HEXA</name>
<evidence type="ECO:0000313" key="2">
    <source>
        <dbReference type="EMBL" id="CAG7732590.1"/>
    </source>
</evidence>
<sequence>MSAFAVSIARRGRSNRGTVNRVMVMGNSNPIGNSTEDTNDMAKPRLIKPRILEERETTSLKEESEMAGEDLQNHHSDQVQLQDSLDDSSRELHSFRPQRDMNNVEKSRRNLKHERDKASLAFPTNVFDERNHEPIMLTQGSKKLEHNKSGETTSSMEKLGGYRLQIREENALKQMLISDIKTSSDECSAGNVKLINHGLGTHENIFADSSTESQNHPRPEFYHTQLTQASESILAALHAAREESASLRRIIADKDSQIKTLTKGKSKFSLLT</sequence>